<keyword evidence="2" id="KW-1185">Reference proteome</keyword>
<evidence type="ECO:0000313" key="2">
    <source>
        <dbReference type="Proteomes" id="UP001651158"/>
    </source>
</evidence>
<protein>
    <submittedName>
        <fullName evidence="1">Uncharacterized protein</fullName>
    </submittedName>
</protein>
<reference evidence="1 2" key="1">
    <citation type="journal article" date="2022" name="Front. Cell. Infect. Microbiol.">
        <title>The Genomes of Two Strains of Taenia crassiceps the Animal Model for the Study of Human Cysticercosis.</title>
        <authorList>
            <person name="Bobes R.J."/>
            <person name="Estrada K."/>
            <person name="Rios-Valencia D.G."/>
            <person name="Calderon-Gallegos A."/>
            <person name="de la Torre P."/>
            <person name="Carrero J.C."/>
            <person name="Sanchez-Flores A."/>
            <person name="Laclette J.P."/>
        </authorList>
    </citation>
    <scope>NUCLEOTIDE SEQUENCE [LARGE SCALE GENOMIC DNA]</scope>
    <source>
        <strain evidence="1">WFUcys</strain>
    </source>
</reference>
<dbReference type="EMBL" id="JAKROA010000002">
    <property type="protein sequence ID" value="KAL5110000.1"/>
    <property type="molecule type" value="Genomic_DNA"/>
</dbReference>
<feature type="non-terminal residue" evidence="1">
    <location>
        <position position="1"/>
    </location>
</feature>
<organism evidence="1 2">
    <name type="scientific">Taenia crassiceps</name>
    <dbReference type="NCBI Taxonomy" id="6207"/>
    <lineage>
        <taxon>Eukaryota</taxon>
        <taxon>Metazoa</taxon>
        <taxon>Spiralia</taxon>
        <taxon>Lophotrochozoa</taxon>
        <taxon>Platyhelminthes</taxon>
        <taxon>Cestoda</taxon>
        <taxon>Eucestoda</taxon>
        <taxon>Cyclophyllidea</taxon>
        <taxon>Taeniidae</taxon>
        <taxon>Taenia</taxon>
    </lineage>
</organism>
<name>A0ABR4QK35_9CEST</name>
<dbReference type="Proteomes" id="UP001651158">
    <property type="component" value="Unassembled WGS sequence"/>
</dbReference>
<sequence length="32" mass="3544">NTEAAFIHLSNTVDLQKRSGLSTEDLRKGKIT</sequence>
<proteinExistence type="predicted"/>
<evidence type="ECO:0000313" key="1">
    <source>
        <dbReference type="EMBL" id="KAL5110000.1"/>
    </source>
</evidence>
<gene>
    <name evidence="1" type="ORF">TcWFU_002742</name>
</gene>
<accession>A0ABR4QK35</accession>
<comment type="caution">
    <text evidence="1">The sequence shown here is derived from an EMBL/GenBank/DDBJ whole genome shotgun (WGS) entry which is preliminary data.</text>
</comment>